<dbReference type="Proteomes" id="UP000240322">
    <property type="component" value="Unassembled WGS sequence"/>
</dbReference>
<evidence type="ECO:0000313" key="1">
    <source>
        <dbReference type="EMBL" id="PSN88706.1"/>
    </source>
</evidence>
<proteinExistence type="predicted"/>
<protein>
    <submittedName>
        <fullName evidence="1">Type III-B CRISPR module-associated protein Cmr5</fullName>
    </submittedName>
</protein>
<accession>A0A2R6AQP9</accession>
<dbReference type="AlphaFoldDB" id="A0A2R6AQP9"/>
<dbReference type="EMBL" id="NEXE01000114">
    <property type="protein sequence ID" value="PSN88706.1"/>
    <property type="molecule type" value="Genomic_DNA"/>
</dbReference>
<name>A0A2R6AQP9_9ARCH</name>
<evidence type="ECO:0000313" key="2">
    <source>
        <dbReference type="Proteomes" id="UP000240322"/>
    </source>
</evidence>
<comment type="caution">
    <text evidence="1">The sequence shown here is derived from an EMBL/GenBank/DDBJ whole genome shotgun (WGS) entry which is preliminary data.</text>
</comment>
<reference evidence="1 2" key="1">
    <citation type="submission" date="2017-04" db="EMBL/GenBank/DDBJ databases">
        <title>Novel microbial lineages endemic to geothermal iron-oxide mats fill important gaps in the evolutionary history of Archaea.</title>
        <authorList>
            <person name="Jay Z.J."/>
            <person name="Beam J.P."/>
            <person name="Dlakic M."/>
            <person name="Rusch D.B."/>
            <person name="Kozubal M.A."/>
            <person name="Inskeep W.P."/>
        </authorList>
    </citation>
    <scope>NUCLEOTIDE SEQUENCE [LARGE SCALE GENOMIC DNA]</scope>
    <source>
        <strain evidence="1">OSP_D</strain>
    </source>
</reference>
<sequence>MTNDYVNFAADVGKKIILARCNKEKDSTKPGLVRRAVDFPTLMLSIGFSPAFTFYLSKIEDYDSLIKFYKYLLNEEEDTQPICKELERKEGAGYAGYVAILLLVLEKIGKPIKIDENSSSNYSLLINLSTLVDLKDEWRILPYLSELKKVLEALPL</sequence>
<organism evidence="1 2">
    <name type="scientific">Candidatus Marsarchaeota G2 archaeon OSP_D</name>
    <dbReference type="NCBI Taxonomy" id="1978157"/>
    <lineage>
        <taxon>Archaea</taxon>
        <taxon>Candidatus Marsarchaeota</taxon>
        <taxon>Candidatus Marsarchaeota group 2</taxon>
    </lineage>
</organism>
<gene>
    <name evidence="1" type="ORF">B9Q03_09080</name>
</gene>
<dbReference type="InterPro" id="IPR023101">
    <property type="entry name" value="AF1862-like_dom_sf"/>
</dbReference>
<dbReference type="SUPFAM" id="SSF158568">
    <property type="entry name" value="AF1862-like"/>
    <property type="match status" value="1"/>
</dbReference>